<dbReference type="InterPro" id="IPR020904">
    <property type="entry name" value="Sc_DH/Rdtase_CS"/>
</dbReference>
<dbReference type="PANTHER" id="PTHR43658:SF8">
    <property type="entry name" value="17-BETA-HYDROXYSTEROID DEHYDROGENASE 14-RELATED"/>
    <property type="match status" value="1"/>
</dbReference>
<comment type="similarity">
    <text evidence="1 3">Belongs to the short-chain dehydrogenases/reductases (SDR) family.</text>
</comment>
<dbReference type="SUPFAM" id="SSF51735">
    <property type="entry name" value="NAD(P)-binding Rossmann-fold domains"/>
    <property type="match status" value="1"/>
</dbReference>
<dbReference type="PANTHER" id="PTHR43658">
    <property type="entry name" value="SHORT-CHAIN DEHYDROGENASE/REDUCTASE"/>
    <property type="match status" value="1"/>
</dbReference>
<dbReference type="Pfam" id="PF00106">
    <property type="entry name" value="adh_short"/>
    <property type="match status" value="1"/>
</dbReference>
<comment type="caution">
    <text evidence="5">The sequence shown here is derived from an EMBL/GenBank/DDBJ whole genome shotgun (WGS) entry which is preliminary data.</text>
</comment>
<accession>A0A2I1PBV9</accession>
<dbReference type="AlphaFoldDB" id="A0A2I1PBV9"/>
<dbReference type="Proteomes" id="UP000234206">
    <property type="component" value="Unassembled WGS sequence"/>
</dbReference>
<dbReference type="SMART" id="SM00822">
    <property type="entry name" value="PKS_KR"/>
    <property type="match status" value="1"/>
</dbReference>
<dbReference type="PRINTS" id="PR00081">
    <property type="entry name" value="GDHRDH"/>
</dbReference>
<evidence type="ECO:0000256" key="3">
    <source>
        <dbReference type="RuleBase" id="RU000363"/>
    </source>
</evidence>
<dbReference type="GO" id="GO:0016491">
    <property type="term" value="F:oxidoreductase activity"/>
    <property type="evidence" value="ECO:0007669"/>
    <property type="project" value="UniProtKB-KW"/>
</dbReference>
<keyword evidence="6" id="KW-1185">Reference proteome</keyword>
<protein>
    <submittedName>
        <fullName evidence="5">3-hydroxyacyl-CoA dehydrogenase</fullName>
    </submittedName>
</protein>
<dbReference type="FunFam" id="3.40.50.720:FF:000215">
    <property type="entry name" value="3-hydroxyacyl-CoA dehydrogenase type-2"/>
    <property type="match status" value="1"/>
</dbReference>
<dbReference type="InterPro" id="IPR036291">
    <property type="entry name" value="NAD(P)-bd_dom_sf"/>
</dbReference>
<evidence type="ECO:0000256" key="1">
    <source>
        <dbReference type="ARBA" id="ARBA00006484"/>
    </source>
</evidence>
<dbReference type="Gene3D" id="3.40.50.720">
    <property type="entry name" value="NAD(P)-binding Rossmann-like Domain"/>
    <property type="match status" value="1"/>
</dbReference>
<sequence length="264" mass="27317">MQITEDFVALITGGAQGLGNSTARRLLEAGARVVLVDLPGEAGEKAAAAFTEEFGDGRAFFAGADVRDEEQVAAAVAAAQQLGTLRLAVNCAGVATPGKILGRKGVLPLETYRTVIDINLVGTFNVLRLAAEAMAANEPVADERGQGDRGLIVNTASVAAYDGQIGQAAYASSKGAIAALTLPAARDLAPSQIRVMTIAPGVMETPMMAGMPGDVKETLEALVPHPARLGKPEEYAALVTHLVENPLLNGEVIRLDGALRMPPK</sequence>
<proteinExistence type="inferred from homology"/>
<evidence type="ECO:0000259" key="4">
    <source>
        <dbReference type="SMART" id="SM00822"/>
    </source>
</evidence>
<evidence type="ECO:0000313" key="6">
    <source>
        <dbReference type="Proteomes" id="UP000234206"/>
    </source>
</evidence>
<evidence type="ECO:0000256" key="2">
    <source>
        <dbReference type="ARBA" id="ARBA00023002"/>
    </source>
</evidence>
<evidence type="ECO:0000313" key="5">
    <source>
        <dbReference type="EMBL" id="PKZ42110.1"/>
    </source>
</evidence>
<dbReference type="InterPro" id="IPR002347">
    <property type="entry name" value="SDR_fam"/>
</dbReference>
<dbReference type="RefSeq" id="WP_101849383.1">
    <property type="nucleotide sequence ID" value="NZ_PKIZ01000006.1"/>
</dbReference>
<dbReference type="InterPro" id="IPR057326">
    <property type="entry name" value="KR_dom"/>
</dbReference>
<reference evidence="5 6" key="1">
    <citation type="submission" date="2017-12" db="EMBL/GenBank/DDBJ databases">
        <title>Phylogenetic diversity of female urinary microbiome.</title>
        <authorList>
            <person name="Thomas-White K."/>
            <person name="Wolfe A.J."/>
        </authorList>
    </citation>
    <scope>NUCLEOTIDE SEQUENCE [LARGE SCALE GENOMIC DNA]</scope>
    <source>
        <strain evidence="5 6">UMB1298</strain>
    </source>
</reference>
<dbReference type="PRINTS" id="PR00080">
    <property type="entry name" value="SDRFAMILY"/>
</dbReference>
<feature type="domain" description="Ketoreductase" evidence="4">
    <location>
        <begin position="7"/>
        <end position="205"/>
    </location>
</feature>
<dbReference type="PROSITE" id="PS00061">
    <property type="entry name" value="ADH_SHORT"/>
    <property type="match status" value="1"/>
</dbReference>
<dbReference type="OrthoDB" id="9795647at2"/>
<organism evidence="5 6">
    <name type="scientific">Kytococcus schroeteri</name>
    <dbReference type="NCBI Taxonomy" id="138300"/>
    <lineage>
        <taxon>Bacteria</taxon>
        <taxon>Bacillati</taxon>
        <taxon>Actinomycetota</taxon>
        <taxon>Actinomycetes</taxon>
        <taxon>Micrococcales</taxon>
        <taxon>Kytococcaceae</taxon>
        <taxon>Kytococcus</taxon>
    </lineage>
</organism>
<gene>
    <name evidence="5" type="ORF">CYJ76_04535</name>
</gene>
<dbReference type="EMBL" id="PKIZ01000006">
    <property type="protein sequence ID" value="PKZ42110.1"/>
    <property type="molecule type" value="Genomic_DNA"/>
</dbReference>
<keyword evidence="2" id="KW-0560">Oxidoreductase</keyword>
<name>A0A2I1PBV9_9MICO</name>